<proteinExistence type="predicted"/>
<feature type="compositionally biased region" description="Polar residues" evidence="1">
    <location>
        <begin position="47"/>
        <end position="56"/>
    </location>
</feature>
<reference evidence="2" key="1">
    <citation type="journal article" date="2016" name="Gigascience">
        <title>De novo construction of an expanded transcriptome assembly for the western tarnished plant bug, Lygus hesperus.</title>
        <authorList>
            <person name="Tassone E.E."/>
            <person name="Geib S.M."/>
            <person name="Hall B."/>
            <person name="Fabrick J.A."/>
            <person name="Brent C.S."/>
            <person name="Hull J.J."/>
        </authorList>
    </citation>
    <scope>NUCLEOTIDE SEQUENCE</scope>
</reference>
<feature type="region of interest" description="Disordered" evidence="1">
    <location>
        <begin position="1"/>
        <end position="59"/>
    </location>
</feature>
<organism evidence="2">
    <name type="scientific">Lygus hesperus</name>
    <name type="common">Western plant bug</name>
    <dbReference type="NCBI Taxonomy" id="30085"/>
    <lineage>
        <taxon>Eukaryota</taxon>
        <taxon>Metazoa</taxon>
        <taxon>Ecdysozoa</taxon>
        <taxon>Arthropoda</taxon>
        <taxon>Hexapoda</taxon>
        <taxon>Insecta</taxon>
        <taxon>Pterygota</taxon>
        <taxon>Neoptera</taxon>
        <taxon>Paraneoptera</taxon>
        <taxon>Hemiptera</taxon>
        <taxon>Heteroptera</taxon>
        <taxon>Panheteroptera</taxon>
        <taxon>Cimicomorpha</taxon>
        <taxon>Miridae</taxon>
        <taxon>Mirini</taxon>
        <taxon>Lygus</taxon>
    </lineage>
</organism>
<accession>A0A146LEM3</accession>
<evidence type="ECO:0000256" key="1">
    <source>
        <dbReference type="SAM" id="MobiDB-lite"/>
    </source>
</evidence>
<feature type="region of interest" description="Disordered" evidence="1">
    <location>
        <begin position="296"/>
        <end position="364"/>
    </location>
</feature>
<name>A0A146LEM3_LYGHE</name>
<dbReference type="AlphaFoldDB" id="A0A146LEM3"/>
<feature type="compositionally biased region" description="Low complexity" evidence="1">
    <location>
        <begin position="301"/>
        <end position="312"/>
    </location>
</feature>
<protein>
    <submittedName>
        <fullName evidence="2">Uncharacterized protein</fullName>
    </submittedName>
</protein>
<dbReference type="EMBL" id="GDHC01012570">
    <property type="protein sequence ID" value="JAQ06059.1"/>
    <property type="molecule type" value="Transcribed_RNA"/>
</dbReference>
<feature type="region of interest" description="Disordered" evidence="1">
    <location>
        <begin position="389"/>
        <end position="414"/>
    </location>
</feature>
<feature type="compositionally biased region" description="Polar residues" evidence="1">
    <location>
        <begin position="389"/>
        <end position="399"/>
    </location>
</feature>
<gene>
    <name evidence="2" type="ORF">g.60665</name>
</gene>
<evidence type="ECO:0000313" key="2">
    <source>
        <dbReference type="EMBL" id="JAQ06059.1"/>
    </source>
</evidence>
<feature type="compositionally biased region" description="Basic and acidic residues" evidence="1">
    <location>
        <begin position="1"/>
        <end position="13"/>
    </location>
</feature>
<feature type="compositionally biased region" description="Polar residues" evidence="1">
    <location>
        <begin position="349"/>
        <end position="363"/>
    </location>
</feature>
<sequence>MADSKKDNEAERRYPKRIRKCVVRENFTRTRPRTSQKAPKEDPPALTASSSGQQKVLKSWKPEDQEKFELCLETYGDQDVALLTSKIQQQQKTPGPTTVYNYLQKHKDFVVADDESKLPRQQRLHKWLDCIKEKRVKFPQPNPTALSMLMISLLEDHPVPTDSEVNFAEAYEYMFELLSGRNFVRHKKYLEGKYSGPTLKFIRLTVLSLLKDTVTKMDVLHEKFVQSANDEVPIADKQLNNLPDHIQQILQTSHFNPLNLNEDALTIDEASLPVVSGSSGTASYMADTYSVMPDTASGVPSSASGMTGTTSGIPEAPSGMPDAPSGTANISSAMPDTASRMPSFAPAVTESSSAMPDTDTASGMPSYAPAVPESSSAMTFTTSGVLDTATNVTGTTSDTPKAPSGMPDSASGMP</sequence>
<feature type="non-terminal residue" evidence="2">
    <location>
        <position position="414"/>
    </location>
</feature>